<dbReference type="OrthoDB" id="319764at2"/>
<dbReference type="InterPro" id="IPR005674">
    <property type="entry name" value="CocE/Ser_esterase"/>
</dbReference>
<dbReference type="Pfam" id="PF02129">
    <property type="entry name" value="Peptidase_S15"/>
    <property type="match status" value="1"/>
</dbReference>
<dbReference type="InterPro" id="IPR008979">
    <property type="entry name" value="Galactose-bd-like_sf"/>
</dbReference>
<reference evidence="4 5" key="1">
    <citation type="submission" date="2019-04" db="EMBL/GenBank/DDBJ databases">
        <title>Niastella caeni sp. nov., isolated from activated sludge.</title>
        <authorList>
            <person name="Sheng M."/>
        </authorList>
    </citation>
    <scope>NUCLEOTIDE SEQUENCE [LARGE SCALE GENOMIC DNA]</scope>
    <source>
        <strain evidence="4 5">HX-2-15</strain>
    </source>
</reference>
<dbReference type="SUPFAM" id="SSF53474">
    <property type="entry name" value="alpha/beta-Hydrolases"/>
    <property type="match status" value="1"/>
</dbReference>
<gene>
    <name evidence="4" type="ORF">FAM09_20680</name>
</gene>
<dbReference type="Gene3D" id="1.10.3020.10">
    <property type="entry name" value="alpha-amino acid ester hydrolase ( Helical cap domain)"/>
    <property type="match status" value="1"/>
</dbReference>
<dbReference type="Gene3D" id="2.60.120.260">
    <property type="entry name" value="Galactose-binding domain-like"/>
    <property type="match status" value="1"/>
</dbReference>
<sequence length="517" mass="59259">MPQPTALLFTIYAGPFNWYQAKEAAAYGYAGVVGLTRGKGQSPDEIVPYEHEVDDVNAVIDWIAHQSWSNGKVGMYSGSYNGFAQWAATKHLHPALKTIVPYVAAIPGQGLPMENNVFITANYGWAFYVTNNKYLDDKTYNDPQRWINMQNKWYASGIAYRKIDSIDGTPNKWLQRWLKHPAYDEYWQHMVPYKQDYEHINIPVLTITGYYDDGQISALHYLKEHYKYNKNAKHYLIIGPYDHFGAQRGGIPELRGYTVDPVALISTPDITFQWFDYILKNGPKPAIIQDKINYEVMGANTWKHVSSLKKMHNTFLTLYLSDIKSGDHYQLSEKKPDHTGFLPQEVDFADRNSSNNNYYPDPIVIDSLDAAHGLVFITEPFNEPISVNGAFQGQLKASINKNDMDIGITLYELMTDGRYFHLAYFLGRASYAKDLTQRKLLLPGLIETIPFERSRMVSRQLSKGSRLVIVLNINKNPFSQINYGTGKDVIDETILDAKEPLRIKWYNNSFIKIPVWK</sequence>
<dbReference type="Gene3D" id="3.40.50.1820">
    <property type="entry name" value="alpha/beta hydrolase"/>
    <property type="match status" value="1"/>
</dbReference>
<evidence type="ECO:0000313" key="4">
    <source>
        <dbReference type="EMBL" id="THU36116.1"/>
    </source>
</evidence>
<feature type="domain" description="Xaa-Pro dipeptidyl-peptidase-like" evidence="2">
    <location>
        <begin position="20"/>
        <end position="244"/>
    </location>
</feature>
<dbReference type="InterPro" id="IPR000383">
    <property type="entry name" value="Xaa-Pro-like_dom"/>
</dbReference>
<dbReference type="Pfam" id="PF08530">
    <property type="entry name" value="PepX_C"/>
    <property type="match status" value="1"/>
</dbReference>
<evidence type="ECO:0000259" key="2">
    <source>
        <dbReference type="Pfam" id="PF02129"/>
    </source>
</evidence>
<dbReference type="InterPro" id="IPR013736">
    <property type="entry name" value="Xaa-Pro_dipept_C"/>
</dbReference>
<dbReference type="AlphaFoldDB" id="A0A4V4H0C9"/>
<dbReference type="Proteomes" id="UP000306918">
    <property type="component" value="Unassembled WGS sequence"/>
</dbReference>
<evidence type="ECO:0000259" key="3">
    <source>
        <dbReference type="Pfam" id="PF08530"/>
    </source>
</evidence>
<evidence type="ECO:0000313" key="5">
    <source>
        <dbReference type="Proteomes" id="UP000306918"/>
    </source>
</evidence>
<feature type="domain" description="Xaa-Pro dipeptidyl-peptidase C-terminal" evidence="3">
    <location>
        <begin position="292"/>
        <end position="491"/>
    </location>
</feature>
<name>A0A4V4H0C9_9BACT</name>
<organism evidence="4 5">
    <name type="scientific">Niastella caeni</name>
    <dbReference type="NCBI Taxonomy" id="2569763"/>
    <lineage>
        <taxon>Bacteria</taxon>
        <taxon>Pseudomonadati</taxon>
        <taxon>Bacteroidota</taxon>
        <taxon>Chitinophagia</taxon>
        <taxon>Chitinophagales</taxon>
        <taxon>Chitinophagaceae</taxon>
        <taxon>Niastella</taxon>
    </lineage>
</organism>
<comment type="caution">
    <text evidence="4">The sequence shown here is derived from an EMBL/GenBank/DDBJ whole genome shotgun (WGS) entry which is preliminary data.</text>
</comment>
<dbReference type="InterPro" id="IPR029058">
    <property type="entry name" value="AB_hydrolase_fold"/>
</dbReference>
<dbReference type="NCBIfam" id="TIGR00976">
    <property type="entry name" value="CocE_NonD"/>
    <property type="match status" value="1"/>
</dbReference>
<evidence type="ECO:0000256" key="1">
    <source>
        <dbReference type="ARBA" id="ARBA00022801"/>
    </source>
</evidence>
<dbReference type="SUPFAM" id="SSF49785">
    <property type="entry name" value="Galactose-binding domain-like"/>
    <property type="match status" value="1"/>
</dbReference>
<protein>
    <submittedName>
        <fullName evidence="4">CocE/NonD family hydrolase</fullName>
    </submittedName>
</protein>
<keyword evidence="1 4" id="KW-0378">Hydrolase</keyword>
<dbReference type="EMBL" id="STFF01000006">
    <property type="protein sequence ID" value="THU36116.1"/>
    <property type="molecule type" value="Genomic_DNA"/>
</dbReference>
<keyword evidence="5" id="KW-1185">Reference proteome</keyword>
<accession>A0A4V4H0C9</accession>
<dbReference type="GO" id="GO:0008239">
    <property type="term" value="F:dipeptidyl-peptidase activity"/>
    <property type="evidence" value="ECO:0007669"/>
    <property type="project" value="InterPro"/>
</dbReference>
<proteinExistence type="predicted"/>